<feature type="compositionally biased region" description="Low complexity" evidence="14">
    <location>
        <begin position="468"/>
        <end position="478"/>
    </location>
</feature>
<keyword evidence="11 15" id="KW-1133">Transmembrane helix</keyword>
<feature type="region of interest" description="Disordered" evidence="14">
    <location>
        <begin position="611"/>
        <end position="683"/>
    </location>
</feature>
<feature type="transmembrane region" description="Helical" evidence="15">
    <location>
        <begin position="1443"/>
        <end position="1461"/>
    </location>
</feature>
<feature type="transmembrane region" description="Helical" evidence="15">
    <location>
        <begin position="1402"/>
        <end position="1431"/>
    </location>
</feature>
<feature type="transmembrane region" description="Helical" evidence="15">
    <location>
        <begin position="1107"/>
        <end position="1125"/>
    </location>
</feature>
<dbReference type="SUPFAM" id="SSF57850">
    <property type="entry name" value="RING/U-box"/>
    <property type="match status" value="1"/>
</dbReference>
<evidence type="ECO:0000256" key="8">
    <source>
        <dbReference type="ARBA" id="ARBA00022771"/>
    </source>
</evidence>
<evidence type="ECO:0000256" key="7">
    <source>
        <dbReference type="ARBA" id="ARBA00022723"/>
    </source>
</evidence>
<feature type="transmembrane region" description="Helical" evidence="15">
    <location>
        <begin position="1266"/>
        <end position="1286"/>
    </location>
</feature>
<dbReference type="FunFam" id="3.30.40.10:FF:000287">
    <property type="entry name" value="RING finger membrane protein"/>
    <property type="match status" value="1"/>
</dbReference>
<dbReference type="InterPro" id="IPR013083">
    <property type="entry name" value="Znf_RING/FYVE/PHD"/>
</dbReference>
<evidence type="ECO:0000256" key="12">
    <source>
        <dbReference type="ARBA" id="ARBA00023136"/>
    </source>
</evidence>
<feature type="compositionally biased region" description="Acidic residues" evidence="14">
    <location>
        <begin position="567"/>
        <end position="577"/>
    </location>
</feature>
<dbReference type="SMART" id="SM00744">
    <property type="entry name" value="RINGv"/>
    <property type="match status" value="1"/>
</dbReference>
<accession>A0A2I1GBK2</accession>
<dbReference type="Gene3D" id="3.30.40.10">
    <property type="entry name" value="Zinc/RING finger domain, C3HC4 (zinc finger)"/>
    <property type="match status" value="1"/>
</dbReference>
<organism evidence="18 19">
    <name type="scientific">Rhizophagus irregularis</name>
    <dbReference type="NCBI Taxonomy" id="588596"/>
    <lineage>
        <taxon>Eukaryota</taxon>
        <taxon>Fungi</taxon>
        <taxon>Fungi incertae sedis</taxon>
        <taxon>Mucoromycota</taxon>
        <taxon>Glomeromycotina</taxon>
        <taxon>Glomeromycetes</taxon>
        <taxon>Glomerales</taxon>
        <taxon>Glomeraceae</taxon>
        <taxon>Rhizophagus</taxon>
    </lineage>
</organism>
<dbReference type="InterPro" id="IPR001841">
    <property type="entry name" value="Znf_RING"/>
</dbReference>
<evidence type="ECO:0000256" key="3">
    <source>
        <dbReference type="ARBA" id="ARBA00004906"/>
    </source>
</evidence>
<evidence type="ECO:0000256" key="1">
    <source>
        <dbReference type="ARBA" id="ARBA00000900"/>
    </source>
</evidence>
<dbReference type="InterPro" id="IPR056521">
    <property type="entry name" value="MARCHF6-like_C"/>
</dbReference>
<dbReference type="PROSITE" id="PS51292">
    <property type="entry name" value="ZF_RING_CH"/>
    <property type="match status" value="1"/>
</dbReference>
<feature type="domain" description="RING-type" evidence="16">
    <location>
        <begin position="14"/>
        <end position="61"/>
    </location>
</feature>
<dbReference type="PANTHER" id="PTHR13145:SF0">
    <property type="entry name" value="E3 UBIQUITIN-PROTEIN LIGASE MARCHF6"/>
    <property type="match status" value="1"/>
</dbReference>
<dbReference type="GO" id="GO:0005789">
    <property type="term" value="C:endoplasmic reticulum membrane"/>
    <property type="evidence" value="ECO:0007669"/>
    <property type="project" value="TreeGrafter"/>
</dbReference>
<dbReference type="PANTHER" id="PTHR13145">
    <property type="entry name" value="SSM4 PROTEIN"/>
    <property type="match status" value="1"/>
</dbReference>
<keyword evidence="19" id="KW-1185">Reference proteome</keyword>
<evidence type="ECO:0000256" key="10">
    <source>
        <dbReference type="ARBA" id="ARBA00022833"/>
    </source>
</evidence>
<evidence type="ECO:0000256" key="15">
    <source>
        <dbReference type="SAM" id="Phobius"/>
    </source>
</evidence>
<feature type="transmembrane region" description="Helical" evidence="15">
    <location>
        <begin position="1320"/>
        <end position="1343"/>
    </location>
</feature>
<dbReference type="Pfam" id="PF12906">
    <property type="entry name" value="RINGv"/>
    <property type="match status" value="1"/>
</dbReference>
<keyword evidence="8 13" id="KW-0863">Zinc-finger</keyword>
<reference evidence="18 19" key="1">
    <citation type="submission" date="2015-10" db="EMBL/GenBank/DDBJ databases">
        <title>Genome analyses suggest a sexual origin of heterokaryosis in a supposedly ancient asexual fungus.</title>
        <authorList>
            <person name="Ropars J."/>
            <person name="Sedzielewska K."/>
            <person name="Noel J."/>
            <person name="Charron P."/>
            <person name="Farinelli L."/>
            <person name="Marton T."/>
            <person name="Kruger M."/>
            <person name="Pelin A."/>
            <person name="Brachmann A."/>
            <person name="Corradi N."/>
        </authorList>
    </citation>
    <scope>NUCLEOTIDE SEQUENCE [LARGE SCALE GENOMIC DNA]</scope>
    <source>
        <strain evidence="18 19">A4</strain>
    </source>
</reference>
<evidence type="ECO:0000259" key="17">
    <source>
        <dbReference type="PROSITE" id="PS51292"/>
    </source>
</evidence>
<dbReference type="InterPro" id="IPR011016">
    <property type="entry name" value="Znf_RING-CH"/>
</dbReference>
<sequence>MVEDEGSRFCLNVCRVCRSEGTEDQPLYHPCKCSGSIRFVHQDCLTEWLRHSKKKYCEVCKYPFSFTPIYDPSMPDTIPIVLFLRRGIRRLYGLVQIWFRALLVGIVWLIALPWATVWIWRFYYWSGESIAFFINGQKIPNRISDNNIESGEKSGLSIIYLGLLKGFVWYVPPDAVKFVEYYGDLASKVLSDTFEGQIITCVVVIVFVAAFLLREWIVQNTPAANDNNNVNDQVNDGPANEGNVINNGIMFPVVEQIPEEPQIPVVPAVANFNEGAFIFQNGHRLPLIQPEPHPPADQVLQQDPVPEPLQQNLLRDNVELNEVNDQHQEENINQQLITDYINTQIESNIIPSENRLDVKLGNEDITYEKDNSSLLSETNVNMDNQKSSMYVPYVDDSKMSIQALMGDASKDFKGKSIESNDSLMIFSGLGDTSSSQISQNVVIKDSNPSQFKVDNSVIDKDKDDFFSSSASSSSSSSSGVAGVTAQQGQSSDKFIPTLIGDRRIRPIGKVRTHPASSSNTIGQSTQDDLDDLSLGGSFMNVDYSEISSKKEQLGDNNADYDVTPEVSDSDEESEDINLQEKYPRDINNTYSPSKIITNTVYFADDSHRNSNNTNLQGYNDNFGKNDDDDSSDFDDIDDIEEDEGIDDEEDEGEENDSDDNDNPLEDDENEEEPAGELNAREPNEEVADAPVLPMPAPLFNEAIEPPAVDQGFIEADDEDEENVAKEDLEGVLEAIGMRGSLWMLAQNSALMIVLIALCLAGSIWVPFIVGKTVLLIKPLNVIQLPLKLLRKLTDPLVDLVLDTGIPWLWSLVFPLLKSGWNATSPQISPMFVNSVLMHYVQDVSDKTEDLLGYAAAIVAKIDPPESEIIANSTISSVNNFSEFLKAQNLTWLVKIIDRWNGFAYGNTPTDKIVCILCGYTVIIFLCAYYLAKTRNAYGATVGRAVQEGLRQQGIVLKVAFFVAIELVIFPIICGILLDLSTLPLFAEATPSTRLEFYLESPITSTFLHWFTGTAFMFHFAVFVSLCREIVRNGVMWFIRDPNDPQFHPIKEILDRPVWTQLKKIGASGIMYSAMIVFGLGSVIYFLRYCFDGILPLQLPFMEPISDFPADLLVFHIVVPVTVTWAKPKRLFRKLFENWWKVTSRVLRLTSFMFGGRHYDEEGTDGGLVRAPSYDGITVVPGRRMLIPVNEDGTLKNPGEVPVGQDDQLNYTVVYIPPNFKARVIIFLFLMWFCGSLFCCSVTVLPLLTGRYIFKSILHHQRAVHDLYTFTVGLYVLWAHYVAIEWITNKIQAIAERQDRNIDWAMVRQKMLQGIIVVAKILYLVLFFGMVIPFLLSLVIELYIILPWKKPTTDIPVISFLQDWALGIVYMKIAYRIVFMLPDNVYSRAINEITGRGIKHLNVQLATTVFIFPIGGSALAAVILPALTAWVIITTFGITNANSIALIIRYIYPVFLALIFGYRVQRQMGQLVNSWMQAVRDEEYLIGRRLHNIEPNEQRGNTNNDIIRAQ</sequence>
<feature type="compositionally biased region" description="Acidic residues" evidence="14">
    <location>
        <begin position="626"/>
        <end position="674"/>
    </location>
</feature>
<dbReference type="VEuPathDB" id="FungiDB:FUN_005836"/>
<feature type="transmembrane region" description="Helical" evidence="15">
    <location>
        <begin position="1223"/>
        <end position="1246"/>
    </location>
</feature>
<protein>
    <recommendedName>
        <fullName evidence="4">RING-type E3 ubiquitin transferase</fullName>
        <ecNumber evidence="4">2.3.2.27</ecNumber>
    </recommendedName>
</protein>
<keyword evidence="10" id="KW-0862">Zinc</keyword>
<feature type="transmembrane region" description="Helical" evidence="15">
    <location>
        <begin position="1363"/>
        <end position="1381"/>
    </location>
</feature>
<keyword evidence="12 15" id="KW-0472">Membrane</keyword>
<dbReference type="GO" id="GO:0036503">
    <property type="term" value="P:ERAD pathway"/>
    <property type="evidence" value="ECO:0007669"/>
    <property type="project" value="TreeGrafter"/>
</dbReference>
<evidence type="ECO:0000256" key="13">
    <source>
        <dbReference type="PROSITE-ProRule" id="PRU00175"/>
    </source>
</evidence>
<keyword evidence="7" id="KW-0479">Metal-binding</keyword>
<feature type="transmembrane region" description="Helical" evidence="15">
    <location>
        <begin position="91"/>
        <end position="111"/>
    </location>
</feature>
<dbReference type="VEuPathDB" id="FungiDB:RhiirFUN_005531"/>
<feature type="transmembrane region" description="Helical" evidence="15">
    <location>
        <begin position="194"/>
        <end position="213"/>
    </location>
</feature>
<dbReference type="GO" id="GO:0008270">
    <property type="term" value="F:zinc ion binding"/>
    <property type="evidence" value="ECO:0007669"/>
    <property type="project" value="UniProtKB-KW"/>
</dbReference>
<feature type="region of interest" description="Disordered" evidence="14">
    <location>
        <begin position="468"/>
        <end position="533"/>
    </location>
</feature>
<dbReference type="GO" id="GO:0061630">
    <property type="term" value="F:ubiquitin protein ligase activity"/>
    <property type="evidence" value="ECO:0007669"/>
    <property type="project" value="UniProtKB-EC"/>
</dbReference>
<feature type="region of interest" description="Disordered" evidence="14">
    <location>
        <begin position="549"/>
        <end position="591"/>
    </location>
</feature>
<evidence type="ECO:0000256" key="5">
    <source>
        <dbReference type="ARBA" id="ARBA00022679"/>
    </source>
</evidence>
<keyword evidence="9" id="KW-0833">Ubl conjugation pathway</keyword>
<dbReference type="PROSITE" id="PS50089">
    <property type="entry name" value="ZF_RING_2"/>
    <property type="match status" value="1"/>
</dbReference>
<comment type="pathway">
    <text evidence="3">Protein modification; protein ubiquitination.</text>
</comment>
<comment type="caution">
    <text evidence="18">The sequence shown here is derived from an EMBL/GenBank/DDBJ whole genome shotgun (WGS) entry which is preliminary data.</text>
</comment>
<dbReference type="Pfam" id="PF23113">
    <property type="entry name" value="MARCHF6_C"/>
    <property type="match status" value="1"/>
</dbReference>
<evidence type="ECO:0000313" key="19">
    <source>
        <dbReference type="Proteomes" id="UP000234323"/>
    </source>
</evidence>
<evidence type="ECO:0000256" key="14">
    <source>
        <dbReference type="SAM" id="MobiDB-lite"/>
    </source>
</evidence>
<evidence type="ECO:0000256" key="9">
    <source>
        <dbReference type="ARBA" id="ARBA00022786"/>
    </source>
</evidence>
<evidence type="ECO:0000313" key="18">
    <source>
        <dbReference type="EMBL" id="PKY44004.1"/>
    </source>
</evidence>
<proteinExistence type="predicted"/>
<keyword evidence="6 15" id="KW-0812">Transmembrane</keyword>
<dbReference type="EMBL" id="LLXI01000292">
    <property type="protein sequence ID" value="PKY44004.1"/>
    <property type="molecule type" value="Genomic_DNA"/>
</dbReference>
<gene>
    <name evidence="18" type="ORF">RhiirA4_458151</name>
</gene>
<keyword evidence="5" id="KW-0808">Transferase</keyword>
<feature type="transmembrane region" description="Helical" evidence="15">
    <location>
        <begin position="1068"/>
        <end position="1087"/>
    </location>
</feature>
<dbReference type="CDD" id="cd16702">
    <property type="entry name" value="RING_CH-C4HC3_MARCH6"/>
    <property type="match status" value="1"/>
</dbReference>
<feature type="domain" description="RING-CH-type" evidence="17">
    <location>
        <begin position="6"/>
        <end position="67"/>
    </location>
</feature>
<feature type="transmembrane region" description="Helical" evidence="15">
    <location>
        <begin position="912"/>
        <end position="931"/>
    </location>
</feature>
<dbReference type="Proteomes" id="UP000234323">
    <property type="component" value="Unassembled WGS sequence"/>
</dbReference>
<feature type="transmembrane region" description="Helical" evidence="15">
    <location>
        <begin position="958"/>
        <end position="986"/>
    </location>
</feature>
<evidence type="ECO:0000256" key="2">
    <source>
        <dbReference type="ARBA" id="ARBA00004141"/>
    </source>
</evidence>
<comment type="subcellular location">
    <subcellularLocation>
        <location evidence="2">Membrane</location>
        <topology evidence="2">Multi-pass membrane protein</topology>
    </subcellularLocation>
</comment>
<dbReference type="VEuPathDB" id="FungiDB:RhiirA1_398371"/>
<evidence type="ECO:0000256" key="4">
    <source>
        <dbReference type="ARBA" id="ARBA00012483"/>
    </source>
</evidence>
<evidence type="ECO:0000259" key="16">
    <source>
        <dbReference type="PROSITE" id="PS50089"/>
    </source>
</evidence>
<evidence type="ECO:0000256" key="6">
    <source>
        <dbReference type="ARBA" id="ARBA00022692"/>
    </source>
</evidence>
<feature type="transmembrane region" description="Helical" evidence="15">
    <location>
        <begin position="748"/>
        <end position="769"/>
    </location>
</feature>
<feature type="transmembrane region" description="Helical" evidence="15">
    <location>
        <begin position="1006"/>
        <end position="1026"/>
    </location>
</feature>
<feature type="compositionally biased region" description="Low complexity" evidence="14">
    <location>
        <begin position="522"/>
        <end position="533"/>
    </location>
</feature>
<evidence type="ECO:0000256" key="11">
    <source>
        <dbReference type="ARBA" id="ARBA00022989"/>
    </source>
</evidence>
<dbReference type="EC" id="2.3.2.27" evidence="4"/>
<comment type="catalytic activity">
    <reaction evidence="1">
        <text>S-ubiquitinyl-[E2 ubiquitin-conjugating enzyme]-L-cysteine + [acceptor protein]-L-lysine = [E2 ubiquitin-conjugating enzyme]-L-cysteine + N(6)-ubiquitinyl-[acceptor protein]-L-lysine.</text>
        <dbReference type="EC" id="2.3.2.27"/>
    </reaction>
</comment>
<name>A0A2I1GBK2_9GLOM</name>